<keyword evidence="5" id="KW-1185">Reference proteome</keyword>
<evidence type="ECO:0000256" key="2">
    <source>
        <dbReference type="SAM" id="Phobius"/>
    </source>
</evidence>
<dbReference type="AlphaFoldDB" id="A0A239V3P4"/>
<dbReference type="Proteomes" id="UP000242637">
    <property type="component" value="Chromosome 1"/>
</dbReference>
<evidence type="ECO:0000256" key="1">
    <source>
        <dbReference type="SAM" id="MobiDB-lite"/>
    </source>
</evidence>
<evidence type="ECO:0000313" key="5">
    <source>
        <dbReference type="Proteomes" id="UP000242637"/>
    </source>
</evidence>
<dbReference type="KEGG" id="dco:SAMEA4475696_0079"/>
<keyword evidence="2" id="KW-0472">Membrane</keyword>
<keyword evidence="3" id="KW-0732">Signal</keyword>
<sequence>MSTSMRMLAAATGAGMLLCVAPGTGNAADHVAPPPLSGAERVAATRAAASESGLELAARVAEKNKDQGSSAHKHSGAAGGAAADKPSPSLVSGTTTQVNVLQPEFVTSGRGPVGALGYVANTVRVGDQVTSVWSVKDKGGSGWKAVNAASGDLEAQYNSRAQGGQVLHEPQVNAWYSVKGDRVLPLNDEARANVGEGVSLKRYQEIVHGKYANKLPGSDYDKSGAAGGFETSAAPAAAATSANSSLGVSATTLALGGVGALGLVAVVGTLIARRRTTH</sequence>
<dbReference type="STRING" id="1121387.GCA_000429885_00822"/>
<feature type="transmembrane region" description="Helical" evidence="2">
    <location>
        <begin position="253"/>
        <end position="272"/>
    </location>
</feature>
<reference evidence="4 5" key="1">
    <citation type="submission" date="2017-06" db="EMBL/GenBank/DDBJ databases">
        <authorList>
            <consortium name="Pathogen Informatics"/>
        </authorList>
    </citation>
    <scope>NUCLEOTIDE SEQUENCE [LARGE SCALE GENOMIC DNA]</scope>
    <source>
        <strain evidence="4 5">NCTC13039</strain>
    </source>
</reference>
<organism evidence="4 5">
    <name type="scientific">Dermatophilus congolensis</name>
    <dbReference type="NCBI Taxonomy" id="1863"/>
    <lineage>
        <taxon>Bacteria</taxon>
        <taxon>Bacillati</taxon>
        <taxon>Actinomycetota</taxon>
        <taxon>Actinomycetes</taxon>
        <taxon>Micrococcales</taxon>
        <taxon>Dermatophilaceae</taxon>
        <taxon>Dermatophilus</taxon>
    </lineage>
</organism>
<evidence type="ECO:0000256" key="3">
    <source>
        <dbReference type="SAM" id="SignalP"/>
    </source>
</evidence>
<name>A0A239V3P4_9MICO</name>
<dbReference type="RefSeq" id="WP_154657603.1">
    <property type="nucleotide sequence ID" value="NZ_JAAFNI010000001.1"/>
</dbReference>
<feature type="chain" id="PRO_5012534567" description="Gram-positive cocci surface proteins LPxTG domain-containing protein" evidence="3">
    <location>
        <begin position="28"/>
        <end position="278"/>
    </location>
</feature>
<keyword evidence="2" id="KW-1133">Transmembrane helix</keyword>
<accession>A0A239V3P4</accession>
<proteinExistence type="predicted"/>
<evidence type="ECO:0008006" key="6">
    <source>
        <dbReference type="Google" id="ProtNLM"/>
    </source>
</evidence>
<dbReference type="OrthoDB" id="3470164at2"/>
<feature type="compositionally biased region" description="Low complexity" evidence="1">
    <location>
        <begin position="80"/>
        <end position="89"/>
    </location>
</feature>
<feature type="region of interest" description="Disordered" evidence="1">
    <location>
        <begin position="60"/>
        <end position="94"/>
    </location>
</feature>
<protein>
    <recommendedName>
        <fullName evidence="6">Gram-positive cocci surface proteins LPxTG domain-containing protein</fullName>
    </recommendedName>
</protein>
<evidence type="ECO:0000313" key="4">
    <source>
        <dbReference type="EMBL" id="SNV16820.1"/>
    </source>
</evidence>
<dbReference type="EMBL" id="LT906453">
    <property type="protein sequence ID" value="SNV16820.1"/>
    <property type="molecule type" value="Genomic_DNA"/>
</dbReference>
<keyword evidence="2" id="KW-0812">Transmembrane</keyword>
<dbReference type="GeneID" id="63458394"/>
<feature type="signal peptide" evidence="3">
    <location>
        <begin position="1"/>
        <end position="27"/>
    </location>
</feature>
<gene>
    <name evidence="4" type="ORF">SAMEA4475696_00079</name>
</gene>